<proteinExistence type="predicted"/>
<reference evidence="1" key="1">
    <citation type="journal article" date="2021" name="Proc. Natl. Acad. Sci. U.S.A.">
        <title>A Catalog of Tens of Thousands of Viruses from Human Metagenomes Reveals Hidden Associations with Chronic Diseases.</title>
        <authorList>
            <person name="Tisza M.J."/>
            <person name="Buck C.B."/>
        </authorList>
    </citation>
    <scope>NUCLEOTIDE SEQUENCE</scope>
    <source>
        <strain evidence="1">CtnMb19</strain>
    </source>
</reference>
<name>A0A8S5NTI4_9CAUD</name>
<accession>A0A8S5NTI4</accession>
<dbReference type="EMBL" id="BK015251">
    <property type="protein sequence ID" value="DAD98009.1"/>
    <property type="molecule type" value="Genomic_DNA"/>
</dbReference>
<organism evidence="1">
    <name type="scientific">Siphoviridae sp. ctnMb19</name>
    <dbReference type="NCBI Taxonomy" id="2825659"/>
    <lineage>
        <taxon>Viruses</taxon>
        <taxon>Duplodnaviria</taxon>
        <taxon>Heunggongvirae</taxon>
        <taxon>Uroviricota</taxon>
        <taxon>Caudoviricetes</taxon>
    </lineage>
</organism>
<protein>
    <submittedName>
        <fullName evidence="1">Uncharacterized protein</fullName>
    </submittedName>
</protein>
<sequence>MEDGIKNNNDMISELNSNSDAVYEAIMNVRQQITVPNPTGKIENAIENCKTICANIEPLRPACVLAINSGYAMYLGYAYQKTNNPNYARFLFINIASNTVVSIWCNNYEWQLKYLNS</sequence>
<evidence type="ECO:0000313" key="1">
    <source>
        <dbReference type="EMBL" id="DAD98009.1"/>
    </source>
</evidence>